<reference evidence="4" key="2">
    <citation type="submission" date="2015-01" db="EMBL/GenBank/DDBJ databases">
        <title>Evolutionary Origins and Diversification of the Mycorrhizal Mutualists.</title>
        <authorList>
            <consortium name="DOE Joint Genome Institute"/>
            <consortium name="Mycorrhizal Genomics Consortium"/>
            <person name="Kohler A."/>
            <person name="Kuo A."/>
            <person name="Nagy L.G."/>
            <person name="Floudas D."/>
            <person name="Copeland A."/>
            <person name="Barry K.W."/>
            <person name="Cichocki N."/>
            <person name="Veneault-Fourrey C."/>
            <person name="LaButti K."/>
            <person name="Lindquist E.A."/>
            <person name="Lipzen A."/>
            <person name="Lundell T."/>
            <person name="Morin E."/>
            <person name="Murat C."/>
            <person name="Riley R."/>
            <person name="Ohm R."/>
            <person name="Sun H."/>
            <person name="Tunlid A."/>
            <person name="Henrissat B."/>
            <person name="Grigoriev I.V."/>
            <person name="Hibbett D.S."/>
            <person name="Martin F."/>
        </authorList>
    </citation>
    <scope>NUCLEOTIDE SEQUENCE [LARGE SCALE GENOMIC DNA]</scope>
    <source>
        <strain evidence="4">MUT 4182</strain>
    </source>
</reference>
<evidence type="ECO:0000313" key="2">
    <source>
        <dbReference type="EMBL" id="KIO18186.1"/>
    </source>
</evidence>
<sequence length="73" mass="8250">MISARQSAANHSSQLQLEERTTTLSPRSLREIRLSYVGKEVSGKQPPDIEFMRAVQNAAVDADVYWSGVKWEE</sequence>
<organism evidence="2 4">
    <name type="scientific">Tulasnella calospora MUT 4182</name>
    <dbReference type="NCBI Taxonomy" id="1051891"/>
    <lineage>
        <taxon>Eukaryota</taxon>
        <taxon>Fungi</taxon>
        <taxon>Dikarya</taxon>
        <taxon>Basidiomycota</taxon>
        <taxon>Agaricomycotina</taxon>
        <taxon>Agaricomycetes</taxon>
        <taxon>Cantharellales</taxon>
        <taxon>Tulasnellaceae</taxon>
        <taxon>Tulasnella</taxon>
    </lineage>
</organism>
<evidence type="ECO:0000313" key="4">
    <source>
        <dbReference type="Proteomes" id="UP000054248"/>
    </source>
</evidence>
<evidence type="ECO:0000313" key="3">
    <source>
        <dbReference type="EMBL" id="KIO34460.1"/>
    </source>
</evidence>
<evidence type="ECO:0000256" key="1">
    <source>
        <dbReference type="SAM" id="MobiDB-lite"/>
    </source>
</evidence>
<accession>A0A0C3Q4G9</accession>
<dbReference type="HOGENOM" id="CLU_2706597_0_0_1"/>
<feature type="region of interest" description="Disordered" evidence="1">
    <location>
        <begin position="1"/>
        <end position="23"/>
    </location>
</feature>
<reference evidence="2 4" key="1">
    <citation type="submission" date="2014-04" db="EMBL/GenBank/DDBJ databases">
        <authorList>
            <consortium name="DOE Joint Genome Institute"/>
            <person name="Kuo A."/>
            <person name="Girlanda M."/>
            <person name="Perotto S."/>
            <person name="Kohler A."/>
            <person name="Nagy L.G."/>
            <person name="Floudas D."/>
            <person name="Copeland A."/>
            <person name="Barry K.W."/>
            <person name="Cichocki N."/>
            <person name="Veneault-Fourrey C."/>
            <person name="LaButti K."/>
            <person name="Lindquist E.A."/>
            <person name="Lipzen A."/>
            <person name="Lundell T."/>
            <person name="Morin E."/>
            <person name="Murat C."/>
            <person name="Sun H."/>
            <person name="Tunlid A."/>
            <person name="Henrissat B."/>
            <person name="Grigoriev I.V."/>
            <person name="Hibbett D.S."/>
            <person name="Martin F."/>
            <person name="Nordberg H.P."/>
            <person name="Cantor M.N."/>
            <person name="Hua S.X."/>
        </authorList>
    </citation>
    <scope>NUCLEOTIDE SEQUENCE [LARGE SCALE GENOMIC DNA]</scope>
    <source>
        <strain evidence="2 4">MUT 4182</strain>
    </source>
</reference>
<gene>
    <name evidence="3" type="ORF">M407DRAFT_240392</name>
    <name evidence="2" type="ORF">M407DRAFT_246550</name>
</gene>
<keyword evidence="4" id="KW-1185">Reference proteome</keyword>
<dbReference type="EMBL" id="KN823306">
    <property type="protein sequence ID" value="KIO18186.1"/>
    <property type="molecule type" value="Genomic_DNA"/>
</dbReference>
<reference evidence="2" key="3">
    <citation type="submission" date="2015-02" db="EMBL/GenBank/DDBJ databases">
        <title>Evolutionary Origins and Diversification of the Mycorrhizal Mutualists.</title>
        <authorList>
            <consortium name="DOE Joint Genome Institute"/>
            <consortium name="Mycorrhizal Genomics Consortium"/>
            <person name="Kohler A."/>
            <person name="Kuo A."/>
            <person name="Nagy L.G."/>
            <person name="Floudas D."/>
            <person name="Copeland A."/>
            <person name="Barry K.W."/>
            <person name="Cichocki N."/>
            <person name="Veneault-Fourrey C."/>
            <person name="LaButti K."/>
            <person name="Lindquist E.A."/>
            <person name="Lipzen A."/>
            <person name="Lundell T."/>
            <person name="Morin E."/>
            <person name="Murat C."/>
            <person name="Riley R."/>
            <person name="Ohm R."/>
            <person name="Sun H."/>
            <person name="Tunlid A."/>
            <person name="Henrissat B."/>
            <person name="Grigoriev I.V."/>
            <person name="Hibbett D.S."/>
            <person name="Martin F."/>
        </authorList>
    </citation>
    <scope>NUCLEOTIDE SEQUENCE</scope>
    <source>
        <strain evidence="2 4">MUT 4182</strain>
    </source>
</reference>
<protein>
    <submittedName>
        <fullName evidence="2">Uncharacterized protein</fullName>
    </submittedName>
</protein>
<dbReference type="Proteomes" id="UP000054248">
    <property type="component" value="Unassembled WGS sequence"/>
</dbReference>
<name>A0A0C3Q4G9_9AGAM</name>
<dbReference type="AlphaFoldDB" id="A0A0C3Q4G9"/>
<dbReference type="EMBL" id="KN822942">
    <property type="protein sequence ID" value="KIO34460.1"/>
    <property type="molecule type" value="Genomic_DNA"/>
</dbReference>
<proteinExistence type="predicted"/>